<keyword evidence="9" id="KW-0862">Zinc</keyword>
<evidence type="ECO:0000256" key="6">
    <source>
        <dbReference type="ARBA" id="ARBA00022723"/>
    </source>
</evidence>
<evidence type="ECO:0000256" key="10">
    <source>
        <dbReference type="ARBA" id="ARBA00022927"/>
    </source>
</evidence>
<organism evidence="17 18">
    <name type="scientific">Sesamum angolense</name>
    <dbReference type="NCBI Taxonomy" id="2727404"/>
    <lineage>
        <taxon>Eukaryota</taxon>
        <taxon>Viridiplantae</taxon>
        <taxon>Streptophyta</taxon>
        <taxon>Embryophyta</taxon>
        <taxon>Tracheophyta</taxon>
        <taxon>Spermatophyta</taxon>
        <taxon>Magnoliopsida</taxon>
        <taxon>eudicotyledons</taxon>
        <taxon>Gunneridae</taxon>
        <taxon>Pentapetalae</taxon>
        <taxon>asterids</taxon>
        <taxon>lamiids</taxon>
        <taxon>Lamiales</taxon>
        <taxon>Pedaliaceae</taxon>
        <taxon>Sesamum</taxon>
    </lineage>
</organism>
<comment type="function">
    <text evidence="15">Component of a retrotranslocation channel required for peroxisome organization by mediating export of the PEX5 receptor from peroxisomes to the cytosol, thereby promoting PEX5 recycling. The retrotranslocation channel is composed of PEX2, PEX10 and PEX12; each subunit contributing transmembrane segments that coassemble into an open channel that specifically allows the passage of PEX5 through the peroxisomal membrane. PEX12 also regulates PEX5 recycling by activating the E3 ubiquitin-protein ligase activity of PEX10. When PEX5 recycling is compromised, PEX12 stimulates PEX10-mediated polyubiquitination of PEX5, leading to its subsequent degradation.</text>
</comment>
<keyword evidence="8" id="KW-0833">Ubl conjugation pathway</keyword>
<evidence type="ECO:0000256" key="13">
    <source>
        <dbReference type="ARBA" id="ARBA00023140"/>
    </source>
</evidence>
<evidence type="ECO:0000256" key="15">
    <source>
        <dbReference type="ARBA" id="ARBA00045862"/>
    </source>
</evidence>
<dbReference type="PANTHER" id="PTHR12888">
    <property type="entry name" value="PEROXISOME ASSEMBLY PROTEIN 12 PEROXIN-12"/>
    <property type="match status" value="1"/>
</dbReference>
<keyword evidence="7" id="KW-0863">Zinc-finger</keyword>
<evidence type="ECO:0000256" key="4">
    <source>
        <dbReference type="ARBA" id="ARBA00022448"/>
    </source>
</evidence>
<dbReference type="GO" id="GO:0006513">
    <property type="term" value="P:protein monoubiquitination"/>
    <property type="evidence" value="ECO:0007669"/>
    <property type="project" value="TreeGrafter"/>
</dbReference>
<dbReference type="PANTHER" id="PTHR12888:SF0">
    <property type="entry name" value="PEROXISOME ASSEMBLY PROTEIN 12"/>
    <property type="match status" value="1"/>
</dbReference>
<dbReference type="GO" id="GO:1990429">
    <property type="term" value="C:peroxisomal importomer complex"/>
    <property type="evidence" value="ECO:0007669"/>
    <property type="project" value="TreeGrafter"/>
</dbReference>
<dbReference type="FunFam" id="3.30.40.10:FF:000357">
    <property type="entry name" value="Peroxisome biogenesis protein 12"/>
    <property type="match status" value="1"/>
</dbReference>
<dbReference type="Pfam" id="PF04757">
    <property type="entry name" value="Pex2_Pex12"/>
    <property type="match status" value="1"/>
</dbReference>
<comment type="similarity">
    <text evidence="3">Belongs to the pex2/pex10/pex12 family.</text>
</comment>
<dbReference type="Gene3D" id="3.30.40.10">
    <property type="entry name" value="Zinc/RING finger domain, C3HC4 (zinc finger)"/>
    <property type="match status" value="1"/>
</dbReference>
<keyword evidence="18" id="KW-1185">Reference proteome</keyword>
<evidence type="ECO:0000256" key="9">
    <source>
        <dbReference type="ARBA" id="ARBA00022833"/>
    </source>
</evidence>
<dbReference type="InterPro" id="IPR013083">
    <property type="entry name" value="Znf_RING/FYVE/PHD"/>
</dbReference>
<name>A0AAE2BZX3_9LAMI</name>
<dbReference type="EMBL" id="JACGWL010000004">
    <property type="protein sequence ID" value="KAK4403937.1"/>
    <property type="molecule type" value="Genomic_DNA"/>
</dbReference>
<dbReference type="GO" id="GO:0004842">
    <property type="term" value="F:ubiquitin-protein transferase activity"/>
    <property type="evidence" value="ECO:0007669"/>
    <property type="project" value="TreeGrafter"/>
</dbReference>
<keyword evidence="10" id="KW-0653">Protein transport</keyword>
<comment type="pathway">
    <text evidence="2">Protein modification; protein ubiquitination.</text>
</comment>
<reference evidence="17" key="2">
    <citation type="journal article" date="2024" name="Plant">
        <title>Genomic evolution and insights into agronomic trait innovations of Sesamum species.</title>
        <authorList>
            <person name="Miao H."/>
            <person name="Wang L."/>
            <person name="Qu L."/>
            <person name="Liu H."/>
            <person name="Sun Y."/>
            <person name="Le M."/>
            <person name="Wang Q."/>
            <person name="Wei S."/>
            <person name="Zheng Y."/>
            <person name="Lin W."/>
            <person name="Duan Y."/>
            <person name="Cao H."/>
            <person name="Xiong S."/>
            <person name="Wang X."/>
            <person name="Wei L."/>
            <person name="Li C."/>
            <person name="Ma Q."/>
            <person name="Ju M."/>
            <person name="Zhao R."/>
            <person name="Li G."/>
            <person name="Mu C."/>
            <person name="Tian Q."/>
            <person name="Mei H."/>
            <person name="Zhang T."/>
            <person name="Gao T."/>
            <person name="Zhang H."/>
        </authorList>
    </citation>
    <scope>NUCLEOTIDE SEQUENCE</scope>
    <source>
        <strain evidence="17">K16</strain>
    </source>
</reference>
<dbReference type="GO" id="GO:0008270">
    <property type="term" value="F:zinc ion binding"/>
    <property type="evidence" value="ECO:0007669"/>
    <property type="project" value="UniProtKB-KW"/>
</dbReference>
<dbReference type="GO" id="GO:0016558">
    <property type="term" value="P:protein import into peroxisome matrix"/>
    <property type="evidence" value="ECO:0007669"/>
    <property type="project" value="InterPro"/>
</dbReference>
<dbReference type="InterPro" id="IPR006845">
    <property type="entry name" value="Pex_N"/>
</dbReference>
<keyword evidence="12" id="KW-0472">Membrane</keyword>
<dbReference type="GO" id="GO:0005778">
    <property type="term" value="C:peroxisomal membrane"/>
    <property type="evidence" value="ECO:0007669"/>
    <property type="project" value="UniProtKB-SubCell"/>
</dbReference>
<evidence type="ECO:0000313" key="18">
    <source>
        <dbReference type="Proteomes" id="UP001289374"/>
    </source>
</evidence>
<accession>A0AAE2BZX3</accession>
<reference evidence="17" key="1">
    <citation type="submission" date="2020-06" db="EMBL/GenBank/DDBJ databases">
        <authorList>
            <person name="Li T."/>
            <person name="Hu X."/>
            <person name="Zhang T."/>
            <person name="Song X."/>
            <person name="Zhang H."/>
            <person name="Dai N."/>
            <person name="Sheng W."/>
            <person name="Hou X."/>
            <person name="Wei L."/>
        </authorList>
    </citation>
    <scope>NUCLEOTIDE SEQUENCE</scope>
    <source>
        <strain evidence="17">K16</strain>
        <tissue evidence="17">Leaf</tissue>
    </source>
</reference>
<dbReference type="PIRSF" id="PIRSF038074">
    <property type="entry name" value="Peroxisome_assembly_p12"/>
    <property type="match status" value="1"/>
</dbReference>
<evidence type="ECO:0000313" key="17">
    <source>
        <dbReference type="EMBL" id="KAK4403937.1"/>
    </source>
</evidence>
<dbReference type="AlphaFoldDB" id="A0AAE2BZX3"/>
<keyword evidence="13" id="KW-0576">Peroxisome</keyword>
<evidence type="ECO:0000256" key="8">
    <source>
        <dbReference type="ARBA" id="ARBA00022786"/>
    </source>
</evidence>
<evidence type="ECO:0000259" key="16">
    <source>
        <dbReference type="Pfam" id="PF04757"/>
    </source>
</evidence>
<keyword evidence="5" id="KW-0812">Transmembrane</keyword>
<dbReference type="SUPFAM" id="SSF57850">
    <property type="entry name" value="RING/U-box"/>
    <property type="match status" value="1"/>
</dbReference>
<feature type="domain" description="Pex N-terminal" evidence="16">
    <location>
        <begin position="20"/>
        <end position="324"/>
    </location>
</feature>
<proteinExistence type="inferred from homology"/>
<evidence type="ECO:0000256" key="12">
    <source>
        <dbReference type="ARBA" id="ARBA00023136"/>
    </source>
</evidence>
<dbReference type="Proteomes" id="UP001289374">
    <property type="component" value="Unassembled WGS sequence"/>
</dbReference>
<protein>
    <recommendedName>
        <fullName evidence="14">Peroxin-12</fullName>
    </recommendedName>
</protein>
<keyword evidence="4" id="KW-0813">Transport</keyword>
<evidence type="ECO:0000256" key="2">
    <source>
        <dbReference type="ARBA" id="ARBA00004906"/>
    </source>
</evidence>
<evidence type="ECO:0000256" key="3">
    <source>
        <dbReference type="ARBA" id="ARBA00008704"/>
    </source>
</evidence>
<evidence type="ECO:0000256" key="14">
    <source>
        <dbReference type="ARBA" id="ARBA00029692"/>
    </source>
</evidence>
<dbReference type="CDD" id="cd16451">
    <property type="entry name" value="mRING_PEX12"/>
    <property type="match status" value="1"/>
</dbReference>
<comment type="caution">
    <text evidence="17">The sequence shown here is derived from an EMBL/GenBank/DDBJ whole genome shotgun (WGS) entry which is preliminary data.</text>
</comment>
<sequence length="414" mass="46693">MLFQVGGQGTRPTFFEMAAAQQLPSSLRAALTYSLGVFALRRPFVHKILDYEDEFFALLMLVLETHSLRTTDASFAESLYGLRRRGVKIRLKKNNLLDKDVSLTFFIDTIVFNGSDIAKSCCHASCNLLIYLAENVLELTTRSVVLPYLRSKLQSIYNKEREATLQASLWGDSDERFDSDFIGGGDNTLGSRDILDNEASARARWIKRLRKTVGACYPWLHAGNEGLSFAYQLLYLLDATGFYSLGLHALGIHVCRATGQELMDTSSRISKIRSRERERLRGSPWLKAIQGGLLSCAYAVLDYAQTGLIAAVFFFKMMEWWYQSAEERMSAPTVYPPPPPPPRPKVAKEGIPLPPDKTVCPLCLQKRTNPSVMAVSGFVFCYTCIFKYANQYKRCPVTLMPATVDQIRRLFHDV</sequence>
<evidence type="ECO:0000256" key="5">
    <source>
        <dbReference type="ARBA" id="ARBA00022692"/>
    </source>
</evidence>
<evidence type="ECO:0000256" key="1">
    <source>
        <dbReference type="ARBA" id="ARBA00004585"/>
    </source>
</evidence>
<dbReference type="InterPro" id="IPR017375">
    <property type="entry name" value="PEX12"/>
</dbReference>
<keyword evidence="6" id="KW-0479">Metal-binding</keyword>
<comment type="subcellular location">
    <subcellularLocation>
        <location evidence="1">Peroxisome membrane</location>
        <topology evidence="1">Multi-pass membrane protein</topology>
    </subcellularLocation>
</comment>
<evidence type="ECO:0000256" key="7">
    <source>
        <dbReference type="ARBA" id="ARBA00022771"/>
    </source>
</evidence>
<evidence type="ECO:0000256" key="11">
    <source>
        <dbReference type="ARBA" id="ARBA00022989"/>
    </source>
</evidence>
<keyword evidence="11" id="KW-1133">Transmembrane helix</keyword>
<gene>
    <name evidence="17" type="ORF">Sango_0762300</name>
</gene>